<dbReference type="SUPFAM" id="SSF57850">
    <property type="entry name" value="RING/U-box"/>
    <property type="match status" value="1"/>
</dbReference>
<evidence type="ECO:0000256" key="2">
    <source>
        <dbReference type="ARBA" id="ARBA00022692"/>
    </source>
</evidence>
<evidence type="ECO:0000256" key="9">
    <source>
        <dbReference type="SAM" id="MobiDB-lite"/>
    </source>
</evidence>
<dbReference type="GO" id="GO:0009734">
    <property type="term" value="P:auxin-activated signaling pathway"/>
    <property type="evidence" value="ECO:0007669"/>
    <property type="project" value="UniProtKB-KW"/>
</dbReference>
<dbReference type="GO" id="GO:0008270">
    <property type="term" value="F:zinc ion binding"/>
    <property type="evidence" value="ECO:0007669"/>
    <property type="project" value="UniProtKB-KW"/>
</dbReference>
<sequence>MDSTRDDVVDAVFPLLKLLSMALIGLIIAHPIVQLVPKATFKTLSKLLFMLFLPCLIFNNLAQSISLKNLLLWWFIPVNIVVSTAIGCILGYLVTLFCRPPPQFFRFTIIMTAFGNTGYIPLAVVSSVCHSSDNPFGPSCYASGVAYVSFTQWVCIILVYTLVYHMMEPPLEYYEIVEEKQDDDDDELEGINEIVEEISVNDLSRPLLVEAEWPGMEDREIEHCKTPFIAKLFNSISSTSQIPDLHSMEEGHSHPNSPKSIKCLAEPRMVRKMRIVAEHTPIRNILQPPMLASVLAILVGIIPGLTSIAFGDDAPLSFITDSLDMMAAAAVPSAMLILGGMVAEGPNESKLGLRTTIGILVARLLILPLAGIGVIFLADKWDLLIPGDQLYRFVLLLQYTTPSALLLGAIASLRGYAVEYPILNFSSLMGDHFVLLVDRLLTESTIEAAIESRNRLLNATALTSMEEFASQRMEKGVGSSPTKLVECRICHDEDEDSNMEIPCSCCGSLKYAHRKCVQRWCNEKGDTICEICLEQYRPGYTAPPPLFRYGGAFRGHWEILRRDLHNPQFTAMVTADREFLDSGFDEYPAPSSGSLMCCRIVAIIFMVLIILRHTVPIITSEVGEYSMTLLMLLTLRTIGILLPIYIIVKACTAIQTRRRQQDPHFSLASSDEENELTTQQHTQSRFIYVR</sequence>
<dbReference type="PANTHER" id="PTHR31419:SF8">
    <property type="entry name" value="PROTEIN PIN-LIKES 2-LIKE"/>
    <property type="match status" value="1"/>
</dbReference>
<evidence type="ECO:0000256" key="5">
    <source>
        <dbReference type="ARBA" id="ARBA00022833"/>
    </source>
</evidence>
<feature type="compositionally biased region" description="Polar residues" evidence="9">
    <location>
        <begin position="676"/>
        <end position="690"/>
    </location>
</feature>
<feature type="transmembrane region" description="Helical" evidence="10">
    <location>
        <begin position="323"/>
        <end position="343"/>
    </location>
</feature>
<feature type="transmembrane region" description="Helical" evidence="10">
    <location>
        <begin position="12"/>
        <end position="35"/>
    </location>
</feature>
<name>A0AA39SWC5_ACESA</name>
<dbReference type="Pfam" id="PF12906">
    <property type="entry name" value="RINGv"/>
    <property type="match status" value="1"/>
</dbReference>
<evidence type="ECO:0000259" key="11">
    <source>
        <dbReference type="PROSITE" id="PS51292"/>
    </source>
</evidence>
<dbReference type="InterPro" id="IPR011016">
    <property type="entry name" value="Znf_RING-CH"/>
</dbReference>
<feature type="transmembrane region" description="Helical" evidence="10">
    <location>
        <begin position="144"/>
        <end position="163"/>
    </location>
</feature>
<evidence type="ECO:0000256" key="4">
    <source>
        <dbReference type="ARBA" id="ARBA00022771"/>
    </source>
</evidence>
<keyword evidence="7 10" id="KW-0472">Membrane</keyword>
<feature type="transmembrane region" description="Helical" evidence="10">
    <location>
        <begin position="290"/>
        <end position="311"/>
    </location>
</feature>
<evidence type="ECO:0000256" key="8">
    <source>
        <dbReference type="ARBA" id="ARBA00023294"/>
    </source>
</evidence>
<protein>
    <recommendedName>
        <fullName evidence="11">RING-CH-type domain-containing protein</fullName>
    </recommendedName>
</protein>
<keyword evidence="8" id="KW-0927">Auxin signaling pathway</keyword>
<dbReference type="EMBL" id="JAUESC010000004">
    <property type="protein sequence ID" value="KAK0598643.1"/>
    <property type="molecule type" value="Genomic_DNA"/>
</dbReference>
<evidence type="ECO:0000256" key="1">
    <source>
        <dbReference type="ARBA" id="ARBA00004127"/>
    </source>
</evidence>
<dbReference type="Pfam" id="PF12428">
    <property type="entry name" value="DUF3675"/>
    <property type="match status" value="1"/>
</dbReference>
<keyword evidence="13" id="KW-1185">Reference proteome</keyword>
<dbReference type="PROSITE" id="PS51292">
    <property type="entry name" value="ZF_RING_CH"/>
    <property type="match status" value="1"/>
</dbReference>
<evidence type="ECO:0000256" key="6">
    <source>
        <dbReference type="ARBA" id="ARBA00022989"/>
    </source>
</evidence>
<dbReference type="InterPro" id="IPR004776">
    <property type="entry name" value="Mem_transp_PIN-like"/>
</dbReference>
<keyword evidence="2 10" id="KW-0812">Transmembrane</keyword>
<feature type="region of interest" description="Disordered" evidence="9">
    <location>
        <begin position="664"/>
        <end position="690"/>
    </location>
</feature>
<feature type="transmembrane region" description="Helical" evidence="10">
    <location>
        <begin position="355"/>
        <end position="378"/>
    </location>
</feature>
<dbReference type="GO" id="GO:0012505">
    <property type="term" value="C:endomembrane system"/>
    <property type="evidence" value="ECO:0007669"/>
    <property type="project" value="UniProtKB-SubCell"/>
</dbReference>
<feature type="transmembrane region" description="Helical" evidence="10">
    <location>
        <begin position="71"/>
        <end position="97"/>
    </location>
</feature>
<keyword evidence="4" id="KW-0863">Zinc-finger</keyword>
<dbReference type="SMART" id="SM00744">
    <property type="entry name" value="RINGv"/>
    <property type="match status" value="1"/>
</dbReference>
<organism evidence="12 13">
    <name type="scientific">Acer saccharum</name>
    <name type="common">Sugar maple</name>
    <dbReference type="NCBI Taxonomy" id="4024"/>
    <lineage>
        <taxon>Eukaryota</taxon>
        <taxon>Viridiplantae</taxon>
        <taxon>Streptophyta</taxon>
        <taxon>Embryophyta</taxon>
        <taxon>Tracheophyta</taxon>
        <taxon>Spermatophyta</taxon>
        <taxon>Magnoliopsida</taxon>
        <taxon>eudicotyledons</taxon>
        <taxon>Gunneridae</taxon>
        <taxon>Pentapetalae</taxon>
        <taxon>rosids</taxon>
        <taxon>malvids</taxon>
        <taxon>Sapindales</taxon>
        <taxon>Sapindaceae</taxon>
        <taxon>Hippocastanoideae</taxon>
        <taxon>Acereae</taxon>
        <taxon>Acer</taxon>
    </lineage>
</organism>
<feature type="domain" description="RING-CH-type" evidence="11">
    <location>
        <begin position="479"/>
        <end position="539"/>
    </location>
</feature>
<dbReference type="InterPro" id="IPR022143">
    <property type="entry name" value="DUF3675"/>
</dbReference>
<evidence type="ECO:0000313" key="13">
    <source>
        <dbReference type="Proteomes" id="UP001168877"/>
    </source>
</evidence>
<dbReference type="Gene3D" id="3.30.40.10">
    <property type="entry name" value="Zinc/RING finger domain, C3HC4 (zinc finger)"/>
    <property type="match status" value="1"/>
</dbReference>
<dbReference type="PANTHER" id="PTHR31419">
    <property type="entry name" value="PROTEIN PIN-LIKES 2"/>
    <property type="match status" value="1"/>
</dbReference>
<dbReference type="InterPro" id="IPR013083">
    <property type="entry name" value="Znf_RING/FYVE/PHD"/>
</dbReference>
<evidence type="ECO:0000256" key="10">
    <source>
        <dbReference type="SAM" id="Phobius"/>
    </source>
</evidence>
<evidence type="ECO:0000313" key="12">
    <source>
        <dbReference type="EMBL" id="KAK0598643.1"/>
    </source>
</evidence>
<dbReference type="InterPro" id="IPR039305">
    <property type="entry name" value="PILS2/6"/>
</dbReference>
<dbReference type="FunFam" id="3.30.40.10:FF:000337">
    <property type="entry name" value="Zinc finger family protein"/>
    <property type="match status" value="1"/>
</dbReference>
<evidence type="ECO:0000256" key="3">
    <source>
        <dbReference type="ARBA" id="ARBA00022723"/>
    </source>
</evidence>
<gene>
    <name evidence="12" type="ORF">LWI29_036598</name>
</gene>
<dbReference type="Pfam" id="PF03547">
    <property type="entry name" value="Mem_trans"/>
    <property type="match status" value="1"/>
</dbReference>
<dbReference type="AlphaFoldDB" id="A0AA39SWC5"/>
<dbReference type="GO" id="GO:0016020">
    <property type="term" value="C:membrane"/>
    <property type="evidence" value="ECO:0007669"/>
    <property type="project" value="InterPro"/>
</dbReference>
<feature type="transmembrane region" description="Helical" evidence="10">
    <location>
        <begin position="600"/>
        <end position="619"/>
    </location>
</feature>
<evidence type="ECO:0000256" key="7">
    <source>
        <dbReference type="ARBA" id="ARBA00023136"/>
    </source>
</evidence>
<comment type="caution">
    <text evidence="12">The sequence shown here is derived from an EMBL/GenBank/DDBJ whole genome shotgun (WGS) entry which is preliminary data.</text>
</comment>
<feature type="transmembrane region" description="Helical" evidence="10">
    <location>
        <begin position="625"/>
        <end position="648"/>
    </location>
</feature>
<proteinExistence type="predicted"/>
<reference evidence="12" key="1">
    <citation type="journal article" date="2022" name="Plant J.">
        <title>Strategies of tolerance reflected in two North American maple genomes.</title>
        <authorList>
            <person name="McEvoy S.L."/>
            <person name="Sezen U.U."/>
            <person name="Trouern-Trend A."/>
            <person name="McMahon S.M."/>
            <person name="Schaberg P.G."/>
            <person name="Yang J."/>
            <person name="Wegrzyn J.L."/>
            <person name="Swenson N.G."/>
        </authorList>
    </citation>
    <scope>NUCLEOTIDE SEQUENCE</scope>
    <source>
        <strain evidence="12">NS2018</strain>
    </source>
</reference>
<feature type="transmembrane region" description="Helical" evidence="10">
    <location>
        <begin position="104"/>
        <end position="124"/>
    </location>
</feature>
<keyword evidence="5" id="KW-0862">Zinc</keyword>
<dbReference type="GO" id="GO:0080162">
    <property type="term" value="P:endoplasmic reticulum to cytosol auxin transport"/>
    <property type="evidence" value="ECO:0007669"/>
    <property type="project" value="InterPro"/>
</dbReference>
<dbReference type="Proteomes" id="UP001168877">
    <property type="component" value="Unassembled WGS sequence"/>
</dbReference>
<keyword evidence="6 10" id="KW-1133">Transmembrane helix</keyword>
<reference evidence="12" key="2">
    <citation type="submission" date="2023-06" db="EMBL/GenBank/DDBJ databases">
        <authorList>
            <person name="Swenson N.G."/>
            <person name="Wegrzyn J.L."/>
            <person name="Mcevoy S.L."/>
        </authorList>
    </citation>
    <scope>NUCLEOTIDE SEQUENCE</scope>
    <source>
        <strain evidence="12">NS2018</strain>
        <tissue evidence="12">Leaf</tissue>
    </source>
</reference>
<comment type="subcellular location">
    <subcellularLocation>
        <location evidence="1">Endomembrane system</location>
        <topology evidence="1">Multi-pass membrane protein</topology>
    </subcellularLocation>
</comment>
<feature type="transmembrane region" description="Helical" evidence="10">
    <location>
        <begin position="390"/>
        <end position="413"/>
    </location>
</feature>
<keyword evidence="3" id="KW-0479">Metal-binding</keyword>
<dbReference type="CDD" id="cd16495">
    <property type="entry name" value="RING_CH-C4HC3_MARCH"/>
    <property type="match status" value="1"/>
</dbReference>
<accession>A0AA39SWC5</accession>
<feature type="transmembrane region" description="Helical" evidence="10">
    <location>
        <begin position="47"/>
        <end position="65"/>
    </location>
</feature>